<organism evidence="1 2">
    <name type="scientific">Nonomuraea wenchangensis</name>
    <dbReference type="NCBI Taxonomy" id="568860"/>
    <lineage>
        <taxon>Bacteria</taxon>
        <taxon>Bacillati</taxon>
        <taxon>Actinomycetota</taxon>
        <taxon>Actinomycetes</taxon>
        <taxon>Streptosporangiales</taxon>
        <taxon>Streptosporangiaceae</taxon>
        <taxon>Nonomuraea</taxon>
    </lineage>
</organism>
<sequence>MCSAASLCPCWTRLDALPMADVKALLAADGFQLDHRIT</sequence>
<reference evidence="1 2" key="1">
    <citation type="submission" date="2016-10" db="EMBL/GenBank/DDBJ databases">
        <authorList>
            <person name="de Groot N.N."/>
        </authorList>
    </citation>
    <scope>NUCLEOTIDE SEQUENCE [LARGE SCALE GENOMIC DNA]</scope>
    <source>
        <strain evidence="1 2">CGMCC 4.5598</strain>
    </source>
</reference>
<dbReference type="EMBL" id="FOHX01000003">
    <property type="protein sequence ID" value="SET49309.1"/>
    <property type="molecule type" value="Genomic_DNA"/>
</dbReference>
<dbReference type="STRING" id="568860.SAMN05421811_103214"/>
<gene>
    <name evidence="1" type="ORF">SAMN05421811_103214</name>
</gene>
<name>A0A1I0EV26_9ACTN</name>
<dbReference type="AlphaFoldDB" id="A0A1I0EV26"/>
<evidence type="ECO:0000313" key="2">
    <source>
        <dbReference type="Proteomes" id="UP000199361"/>
    </source>
</evidence>
<protein>
    <submittedName>
        <fullName evidence="1">Uncharacterized protein</fullName>
    </submittedName>
</protein>
<evidence type="ECO:0000313" key="1">
    <source>
        <dbReference type="EMBL" id="SET49309.1"/>
    </source>
</evidence>
<dbReference type="Proteomes" id="UP000199361">
    <property type="component" value="Unassembled WGS sequence"/>
</dbReference>
<proteinExistence type="predicted"/>
<keyword evidence="2" id="KW-1185">Reference proteome</keyword>
<accession>A0A1I0EV26</accession>